<comment type="caution">
    <text evidence="1">The sequence shown here is derived from an EMBL/GenBank/DDBJ whole genome shotgun (WGS) entry which is preliminary data.</text>
</comment>
<dbReference type="EMBL" id="JARKIB010000157">
    <property type="protein sequence ID" value="KAJ7730731.1"/>
    <property type="molecule type" value="Genomic_DNA"/>
</dbReference>
<feature type="non-terminal residue" evidence="1">
    <location>
        <position position="460"/>
    </location>
</feature>
<organism evidence="1 2">
    <name type="scientific">Mycena metata</name>
    <dbReference type="NCBI Taxonomy" id="1033252"/>
    <lineage>
        <taxon>Eukaryota</taxon>
        <taxon>Fungi</taxon>
        <taxon>Dikarya</taxon>
        <taxon>Basidiomycota</taxon>
        <taxon>Agaricomycotina</taxon>
        <taxon>Agaricomycetes</taxon>
        <taxon>Agaricomycetidae</taxon>
        <taxon>Agaricales</taxon>
        <taxon>Marasmiineae</taxon>
        <taxon>Mycenaceae</taxon>
        <taxon>Mycena</taxon>
    </lineage>
</organism>
<sequence>MKNRDTKFQAQLAAFKVLDASAQRTAHLASARIAELSKAVQTYAVERHKQAADATATITPLRKQIKSLKQRIRRSVRSVACTVARERKKWSTVCVTKKGVYTVEVRKLARLMAGNGCTPDKVGSLMEKIGDFFGIHITKQMSGRTVRRVILEGGVAAKMQATYELMNTPGVTISADSTSNRGINIESAHMALRVPDYASGSLAVNLEATPKVRFLGVDKTMDHTSAESVRGWSERVQEFCDIFNRSPLAKRLASQYGIRDFLRILKGMNGDHAANEKSTAKGIQELKHEGGIEDLGEEALAGKDYMELVNYLGAWNARKIAEAGGVDGWNALAPEEQLRRDKEMMKQLVTVLGKEAYDMLSPEDRRRIDLFLWGGCCMHKDLNSFKGGNTEMMLEWSRLGLPGPALLANKANTSVLRNVLDPAFPRDAVLTDEQFKVFEASTRGGVKACTLAGAIFNNKD</sequence>
<evidence type="ECO:0000313" key="2">
    <source>
        <dbReference type="Proteomes" id="UP001215598"/>
    </source>
</evidence>
<gene>
    <name evidence="1" type="ORF">B0H16DRAFT_1329757</name>
</gene>
<dbReference type="Proteomes" id="UP001215598">
    <property type="component" value="Unassembled WGS sequence"/>
</dbReference>
<keyword evidence="2" id="KW-1185">Reference proteome</keyword>
<dbReference type="AlphaFoldDB" id="A0AAD7MT03"/>
<accession>A0AAD7MT03</accession>
<proteinExistence type="predicted"/>
<reference evidence="1" key="1">
    <citation type="submission" date="2023-03" db="EMBL/GenBank/DDBJ databases">
        <title>Massive genome expansion in bonnet fungi (Mycena s.s.) driven by repeated elements and novel gene families across ecological guilds.</title>
        <authorList>
            <consortium name="Lawrence Berkeley National Laboratory"/>
            <person name="Harder C.B."/>
            <person name="Miyauchi S."/>
            <person name="Viragh M."/>
            <person name="Kuo A."/>
            <person name="Thoen E."/>
            <person name="Andreopoulos B."/>
            <person name="Lu D."/>
            <person name="Skrede I."/>
            <person name="Drula E."/>
            <person name="Henrissat B."/>
            <person name="Morin E."/>
            <person name="Kohler A."/>
            <person name="Barry K."/>
            <person name="LaButti K."/>
            <person name="Morin E."/>
            <person name="Salamov A."/>
            <person name="Lipzen A."/>
            <person name="Mereny Z."/>
            <person name="Hegedus B."/>
            <person name="Baldrian P."/>
            <person name="Stursova M."/>
            <person name="Weitz H."/>
            <person name="Taylor A."/>
            <person name="Grigoriev I.V."/>
            <person name="Nagy L.G."/>
            <person name="Martin F."/>
            <person name="Kauserud H."/>
        </authorList>
    </citation>
    <scope>NUCLEOTIDE SEQUENCE</scope>
    <source>
        <strain evidence="1">CBHHK182m</strain>
    </source>
</reference>
<name>A0AAD7MT03_9AGAR</name>
<protein>
    <submittedName>
        <fullName evidence="1">Uncharacterized protein</fullName>
    </submittedName>
</protein>
<evidence type="ECO:0000313" key="1">
    <source>
        <dbReference type="EMBL" id="KAJ7730731.1"/>
    </source>
</evidence>